<dbReference type="WBParaSite" id="PS1159_v2.g21704.t1">
    <property type="protein sequence ID" value="PS1159_v2.g21704.t1"/>
    <property type="gene ID" value="PS1159_v2.g21704"/>
</dbReference>
<reference evidence="2" key="1">
    <citation type="submission" date="2022-11" db="UniProtKB">
        <authorList>
            <consortium name="WormBaseParasite"/>
        </authorList>
    </citation>
    <scope>IDENTIFICATION</scope>
</reference>
<dbReference type="Proteomes" id="UP000887580">
    <property type="component" value="Unplaced"/>
</dbReference>
<evidence type="ECO:0000313" key="1">
    <source>
        <dbReference type="Proteomes" id="UP000887580"/>
    </source>
</evidence>
<evidence type="ECO:0000313" key="2">
    <source>
        <dbReference type="WBParaSite" id="PS1159_v2.g21704.t1"/>
    </source>
</evidence>
<protein>
    <submittedName>
        <fullName evidence="2">Uncharacterized protein</fullName>
    </submittedName>
</protein>
<name>A0AC35FZ93_9BILA</name>
<accession>A0AC35FZ93</accession>
<sequence>MLNPIIYSFTVKEFKRSALRAVLPMWKGLHRVLPIFFKAPPEHAGARMSRTGNRAKARTRSFEHNRTQKSGFHPMKMPTKRRQTEPAVFGVNKNNKKRENGVVEEEMERIDEENNYDEQDYEITSERNRTGLGLNTTVVSGTCPTLEPLLEKKNGIQKETDEPPNNRGNWFRRSKKWLFREASASTQKDLSSKSVPSFKENRKINGTVVVHSSDFPGGISSNSISACSVGGSAPVSVSNGGINITEKPSSGSHCSVKVYCVTNEANV</sequence>
<organism evidence="1 2">
    <name type="scientific">Panagrolaimus sp. PS1159</name>
    <dbReference type="NCBI Taxonomy" id="55785"/>
    <lineage>
        <taxon>Eukaryota</taxon>
        <taxon>Metazoa</taxon>
        <taxon>Ecdysozoa</taxon>
        <taxon>Nematoda</taxon>
        <taxon>Chromadorea</taxon>
        <taxon>Rhabditida</taxon>
        <taxon>Tylenchina</taxon>
        <taxon>Panagrolaimomorpha</taxon>
        <taxon>Panagrolaimoidea</taxon>
        <taxon>Panagrolaimidae</taxon>
        <taxon>Panagrolaimus</taxon>
    </lineage>
</organism>
<proteinExistence type="predicted"/>